<organism evidence="2 3">
    <name type="scientific">Fistulifera solaris</name>
    <name type="common">Oleaginous diatom</name>
    <dbReference type="NCBI Taxonomy" id="1519565"/>
    <lineage>
        <taxon>Eukaryota</taxon>
        <taxon>Sar</taxon>
        <taxon>Stramenopiles</taxon>
        <taxon>Ochrophyta</taxon>
        <taxon>Bacillariophyta</taxon>
        <taxon>Bacillariophyceae</taxon>
        <taxon>Bacillariophycidae</taxon>
        <taxon>Naviculales</taxon>
        <taxon>Naviculaceae</taxon>
        <taxon>Fistulifera</taxon>
    </lineage>
</organism>
<dbReference type="EMBL" id="BDSP01000234">
    <property type="protein sequence ID" value="GAX25850.1"/>
    <property type="molecule type" value="Genomic_DNA"/>
</dbReference>
<feature type="signal peptide" evidence="1">
    <location>
        <begin position="1"/>
        <end position="16"/>
    </location>
</feature>
<protein>
    <submittedName>
        <fullName evidence="2">Uncharacterized protein</fullName>
    </submittedName>
</protein>
<proteinExistence type="predicted"/>
<dbReference type="Proteomes" id="UP000198406">
    <property type="component" value="Unassembled WGS sequence"/>
</dbReference>
<dbReference type="InParanoid" id="A0A1Z5KHQ4"/>
<keyword evidence="3" id="KW-1185">Reference proteome</keyword>
<reference evidence="2 3" key="1">
    <citation type="journal article" date="2015" name="Plant Cell">
        <title>Oil accumulation by the oleaginous diatom Fistulifera solaris as revealed by the genome and transcriptome.</title>
        <authorList>
            <person name="Tanaka T."/>
            <person name="Maeda Y."/>
            <person name="Veluchamy A."/>
            <person name="Tanaka M."/>
            <person name="Abida H."/>
            <person name="Marechal E."/>
            <person name="Bowler C."/>
            <person name="Muto M."/>
            <person name="Sunaga Y."/>
            <person name="Tanaka M."/>
            <person name="Yoshino T."/>
            <person name="Taniguchi T."/>
            <person name="Fukuda Y."/>
            <person name="Nemoto M."/>
            <person name="Matsumoto M."/>
            <person name="Wong P.S."/>
            <person name="Aburatani S."/>
            <person name="Fujibuchi W."/>
        </authorList>
    </citation>
    <scope>NUCLEOTIDE SEQUENCE [LARGE SCALE GENOMIC DNA]</scope>
    <source>
        <strain evidence="2 3">JPCC DA0580</strain>
    </source>
</reference>
<dbReference type="AlphaFoldDB" id="A0A1Z5KHQ4"/>
<keyword evidence="1" id="KW-0732">Signal</keyword>
<comment type="caution">
    <text evidence="2">The sequence shown here is derived from an EMBL/GenBank/DDBJ whole genome shotgun (WGS) entry which is preliminary data.</text>
</comment>
<gene>
    <name evidence="2" type="ORF">FisN_6Hh112</name>
</gene>
<sequence length="123" mass="13575">MLVLIRLLFAFAPVNSFFISTPKATKLTQHHASHYDFNYVLAKARVCAYNDHATAAEAFQFLQEILAFEDACQSGSLSGEPRCEDIAEIADTVAHLRGIILRNEEEDRGFSMLDGAAPCSPLL</sequence>
<name>A0A1Z5KHQ4_FISSO</name>
<feature type="chain" id="PRO_5013120158" evidence="1">
    <location>
        <begin position="17"/>
        <end position="123"/>
    </location>
</feature>
<evidence type="ECO:0000313" key="2">
    <source>
        <dbReference type="EMBL" id="GAX25850.1"/>
    </source>
</evidence>
<accession>A0A1Z5KHQ4</accession>
<evidence type="ECO:0000313" key="3">
    <source>
        <dbReference type="Proteomes" id="UP000198406"/>
    </source>
</evidence>
<evidence type="ECO:0000256" key="1">
    <source>
        <dbReference type="SAM" id="SignalP"/>
    </source>
</evidence>